<organism evidence="2 3">
    <name type="scientific">Pseudorhodobacter antarcticus</name>
    <dbReference type="NCBI Taxonomy" id="1077947"/>
    <lineage>
        <taxon>Bacteria</taxon>
        <taxon>Pseudomonadati</taxon>
        <taxon>Pseudomonadota</taxon>
        <taxon>Alphaproteobacteria</taxon>
        <taxon>Rhodobacterales</taxon>
        <taxon>Paracoccaceae</taxon>
        <taxon>Pseudorhodobacter</taxon>
    </lineage>
</organism>
<dbReference type="STRING" id="1077947.SAMN05216227_102616"/>
<dbReference type="EMBL" id="FOCO01000026">
    <property type="protein sequence ID" value="SEN81844.1"/>
    <property type="molecule type" value="Genomic_DNA"/>
</dbReference>
<proteinExistence type="predicted"/>
<dbReference type="Proteomes" id="UP000183002">
    <property type="component" value="Unassembled WGS sequence"/>
</dbReference>
<reference evidence="2 3" key="1">
    <citation type="submission" date="2016-10" db="EMBL/GenBank/DDBJ databases">
        <authorList>
            <person name="de Groot N.N."/>
        </authorList>
    </citation>
    <scope>NUCLEOTIDE SEQUENCE [LARGE SCALE GENOMIC DNA]</scope>
    <source>
        <strain evidence="2 3">CGMCC 1.10836</strain>
    </source>
</reference>
<evidence type="ECO:0000256" key="1">
    <source>
        <dbReference type="SAM" id="MobiDB-lite"/>
    </source>
</evidence>
<protein>
    <recommendedName>
        <fullName evidence="4">Elements of external origin</fullName>
    </recommendedName>
</protein>
<accession>A0A1H8JM59</accession>
<gene>
    <name evidence="2" type="ORF">SAMN05216227_102616</name>
</gene>
<evidence type="ECO:0008006" key="4">
    <source>
        <dbReference type="Google" id="ProtNLM"/>
    </source>
</evidence>
<evidence type="ECO:0000313" key="2">
    <source>
        <dbReference type="EMBL" id="SEN81844.1"/>
    </source>
</evidence>
<keyword evidence="3" id="KW-1185">Reference proteome</keyword>
<dbReference type="AlphaFoldDB" id="A0A1H8JM59"/>
<sequence length="207" mass="22249">MKDTGFEMQGMSERQYAAHVGLSRGAIQKAKETGRLVLHADGSIDAAASDLHRAAMTDPAKQRGKTSPAPPPASKLKPVPDTAVSAVGDTLRENGLVPPVTGGGTTFLQAKTANEVLKAQERKLKLAKLKGELIDRDRAVGLVFRLAREERDAWVTWPARAAALMASELGVMIADQGSLEPVMMQKVLEAYVLAQLDTLAEVRIDLR</sequence>
<feature type="region of interest" description="Disordered" evidence="1">
    <location>
        <begin position="55"/>
        <end position="81"/>
    </location>
</feature>
<evidence type="ECO:0000313" key="3">
    <source>
        <dbReference type="Proteomes" id="UP000183002"/>
    </source>
</evidence>
<name>A0A1H8JM59_9RHOB</name>